<keyword evidence="4" id="KW-1185">Reference proteome</keyword>
<evidence type="ECO:0000259" key="2">
    <source>
        <dbReference type="Pfam" id="PF00149"/>
    </source>
</evidence>
<comment type="caution">
    <text evidence="3">The sequence shown here is derived from an EMBL/GenBank/DDBJ whole genome shotgun (WGS) entry which is preliminary data.</text>
</comment>
<dbReference type="PANTHER" id="PTHR31302:SF0">
    <property type="entry name" value="TRANSMEMBRANE PROTEIN WITH METALLOPHOSPHOESTERASE DOMAIN"/>
    <property type="match status" value="1"/>
</dbReference>
<dbReference type="Proteomes" id="UP000050277">
    <property type="component" value="Unassembled WGS sequence"/>
</dbReference>
<evidence type="ECO:0000313" key="4">
    <source>
        <dbReference type="Proteomes" id="UP000050277"/>
    </source>
</evidence>
<reference evidence="3 4" key="1">
    <citation type="submission" date="2015-07" db="EMBL/GenBank/DDBJ databases">
        <title>Whole genome sequence of Herpetosiphon geysericola DSM 7119.</title>
        <authorList>
            <person name="Hemp J."/>
            <person name="Ward L.M."/>
            <person name="Pace L.A."/>
            <person name="Fischer W.W."/>
        </authorList>
    </citation>
    <scope>NUCLEOTIDE SEQUENCE [LARGE SCALE GENOMIC DNA]</scope>
    <source>
        <strain evidence="3 4">DSM 7119</strain>
    </source>
</reference>
<name>A0A0P6Y2W9_9CHLR</name>
<proteinExistence type="predicted"/>
<feature type="transmembrane region" description="Helical" evidence="1">
    <location>
        <begin position="115"/>
        <end position="135"/>
    </location>
</feature>
<dbReference type="OrthoDB" id="9780884at2"/>
<feature type="domain" description="Calcineurin-like phosphoesterase" evidence="2">
    <location>
        <begin position="160"/>
        <end position="328"/>
    </location>
</feature>
<dbReference type="InterPro" id="IPR029052">
    <property type="entry name" value="Metallo-depent_PP-like"/>
</dbReference>
<accession>A0A0P6Y2W9</accession>
<dbReference type="PANTHER" id="PTHR31302">
    <property type="entry name" value="TRANSMEMBRANE PROTEIN WITH METALLOPHOSPHOESTERASE DOMAIN-RELATED"/>
    <property type="match status" value="1"/>
</dbReference>
<dbReference type="InterPro" id="IPR004843">
    <property type="entry name" value="Calcineurin-like_PHP"/>
</dbReference>
<dbReference type="GO" id="GO:0016787">
    <property type="term" value="F:hydrolase activity"/>
    <property type="evidence" value="ECO:0007669"/>
    <property type="project" value="InterPro"/>
</dbReference>
<sequence>MTFVFFALVFVLYGGINLYIGRRTWQWLQAIAPQRIPRWLFWLSFWLLASTPFVSRFIAGRVPTSLMALLTPIGGYWMSIFVYAGMLLGLVDLIRWLLRLTGSAPKGVAYSRRTLLATGATVIALLVGLIGYGTWRARTPVVAEYTISVPKQAGPARELSIVVVSDTHLGYSNGVGRVQAMVAMVNQLKPDLVLIAGDIIDDDLQPFVDQAMANELSKLESRLGNYAIMGNHDVRADELARFRADLAQADIQMLVDEWVTVDNSLLLVGRDDIGGPRTTSDVIGMPLTEILQGADRSLPLLIMDHNPNRFDDSVAVEADLQVSGHTHAGQLFPFTLITGLSYEQQWGQLSKGSSNLVVSSGFGTWGPPIRVGTVPEVVQIKLRFEP</sequence>
<dbReference type="Gene3D" id="3.60.21.10">
    <property type="match status" value="1"/>
</dbReference>
<dbReference type="InterPro" id="IPR051158">
    <property type="entry name" value="Metallophosphoesterase_sf"/>
</dbReference>
<keyword evidence="1" id="KW-0472">Membrane</keyword>
<feature type="transmembrane region" description="Helical" evidence="1">
    <location>
        <begin position="6"/>
        <end position="25"/>
    </location>
</feature>
<keyword evidence="1" id="KW-1133">Transmembrane helix</keyword>
<feature type="transmembrane region" description="Helical" evidence="1">
    <location>
        <begin position="37"/>
        <end position="55"/>
    </location>
</feature>
<keyword evidence="1" id="KW-0812">Transmembrane</keyword>
<dbReference type="CDD" id="cd07385">
    <property type="entry name" value="MPP_YkuE_C"/>
    <property type="match status" value="1"/>
</dbReference>
<evidence type="ECO:0000256" key="1">
    <source>
        <dbReference type="SAM" id="Phobius"/>
    </source>
</evidence>
<gene>
    <name evidence="3" type="ORF">SE18_08325</name>
</gene>
<dbReference type="PATRIC" id="fig|70996.4.peg.903"/>
<dbReference type="Pfam" id="PF00149">
    <property type="entry name" value="Metallophos"/>
    <property type="match status" value="1"/>
</dbReference>
<dbReference type="SUPFAM" id="SSF56300">
    <property type="entry name" value="Metallo-dependent phosphatases"/>
    <property type="match status" value="1"/>
</dbReference>
<protein>
    <submittedName>
        <fullName evidence="3">Metallophosphoesterase</fullName>
    </submittedName>
</protein>
<dbReference type="EMBL" id="LGKP01000013">
    <property type="protein sequence ID" value="KPL90199.1"/>
    <property type="molecule type" value="Genomic_DNA"/>
</dbReference>
<feature type="transmembrane region" description="Helical" evidence="1">
    <location>
        <begin position="75"/>
        <end position="94"/>
    </location>
</feature>
<dbReference type="STRING" id="70996.SE18_08325"/>
<organism evidence="3 4">
    <name type="scientific">Herpetosiphon geysericola</name>
    <dbReference type="NCBI Taxonomy" id="70996"/>
    <lineage>
        <taxon>Bacteria</taxon>
        <taxon>Bacillati</taxon>
        <taxon>Chloroflexota</taxon>
        <taxon>Chloroflexia</taxon>
        <taxon>Herpetosiphonales</taxon>
        <taxon>Herpetosiphonaceae</taxon>
        <taxon>Herpetosiphon</taxon>
    </lineage>
</organism>
<evidence type="ECO:0000313" key="3">
    <source>
        <dbReference type="EMBL" id="KPL90199.1"/>
    </source>
</evidence>
<dbReference type="AlphaFoldDB" id="A0A0P6Y2W9"/>
<dbReference type="RefSeq" id="WP_054533973.1">
    <property type="nucleotide sequence ID" value="NZ_LGKP01000013.1"/>
</dbReference>